<feature type="transmembrane region" description="Helical" evidence="1">
    <location>
        <begin position="146"/>
        <end position="172"/>
    </location>
</feature>
<dbReference type="GeneID" id="25981955"/>
<gene>
    <name evidence="2" type="ORF">CMQ_832</name>
</gene>
<accession>F0XF26</accession>
<protein>
    <submittedName>
        <fullName evidence="2">Uncharacterized protein</fullName>
    </submittedName>
</protein>
<keyword evidence="1" id="KW-1133">Transmembrane helix</keyword>
<evidence type="ECO:0000313" key="3">
    <source>
        <dbReference type="Proteomes" id="UP000007796"/>
    </source>
</evidence>
<dbReference type="Proteomes" id="UP000007796">
    <property type="component" value="Unassembled WGS sequence"/>
</dbReference>
<reference evidence="2 3" key="1">
    <citation type="journal article" date="2011" name="Proc. Natl. Acad. Sci. U.S.A.">
        <title>Genome and transcriptome analyses of the mountain pine beetle-fungal symbiont Grosmannia clavigera, a lodgepole pine pathogen.</title>
        <authorList>
            <person name="DiGuistini S."/>
            <person name="Wang Y."/>
            <person name="Liao N.Y."/>
            <person name="Taylor G."/>
            <person name="Tanguay P."/>
            <person name="Feau N."/>
            <person name="Henrissat B."/>
            <person name="Chan S.K."/>
            <person name="Hesse-Orce U."/>
            <person name="Alamouti S.M."/>
            <person name="Tsui C.K.M."/>
            <person name="Docking R.T."/>
            <person name="Levasseur A."/>
            <person name="Haridas S."/>
            <person name="Robertson G."/>
            <person name="Birol I."/>
            <person name="Holt R.A."/>
            <person name="Marra M.A."/>
            <person name="Hamelin R.C."/>
            <person name="Hirst M."/>
            <person name="Jones S.J.M."/>
            <person name="Bohlmann J."/>
            <person name="Breuil C."/>
        </authorList>
    </citation>
    <scope>NUCLEOTIDE SEQUENCE [LARGE SCALE GENOMIC DNA]</scope>
    <source>
        <strain evidence="3">kw1407 / UAMH 11150</strain>
    </source>
</reference>
<proteinExistence type="predicted"/>
<organism evidence="3">
    <name type="scientific">Grosmannia clavigera (strain kw1407 / UAMH 11150)</name>
    <name type="common">Blue stain fungus</name>
    <name type="synonym">Graphiocladiella clavigera</name>
    <dbReference type="NCBI Taxonomy" id="655863"/>
    <lineage>
        <taxon>Eukaryota</taxon>
        <taxon>Fungi</taxon>
        <taxon>Dikarya</taxon>
        <taxon>Ascomycota</taxon>
        <taxon>Pezizomycotina</taxon>
        <taxon>Sordariomycetes</taxon>
        <taxon>Sordariomycetidae</taxon>
        <taxon>Ophiostomatales</taxon>
        <taxon>Ophiostomataceae</taxon>
        <taxon>Leptographium</taxon>
    </lineage>
</organism>
<keyword evidence="3" id="KW-1185">Reference proteome</keyword>
<name>F0XF26_GROCL</name>
<evidence type="ECO:0000313" key="2">
    <source>
        <dbReference type="EMBL" id="EFX03904.1"/>
    </source>
</evidence>
<dbReference type="PANTHER" id="PTHR39605">
    <property type="entry name" value="MAJOR FACILITATOR SUPERFAMILY (MFS) PROFILE DOMAIN-CONTAINING PROTEIN"/>
    <property type="match status" value="1"/>
</dbReference>
<dbReference type="HOGENOM" id="CLU_1023274_0_0_1"/>
<evidence type="ECO:0000256" key="1">
    <source>
        <dbReference type="SAM" id="Phobius"/>
    </source>
</evidence>
<dbReference type="AlphaFoldDB" id="F0XF26"/>
<dbReference type="STRING" id="655863.F0XF26"/>
<dbReference type="eggNOG" id="ENOG502S7E3">
    <property type="taxonomic scope" value="Eukaryota"/>
</dbReference>
<dbReference type="PANTHER" id="PTHR39605:SF1">
    <property type="entry name" value="MAJOR FACILITATOR SUPERFAMILY (MFS) PROFILE DOMAIN-CONTAINING PROTEIN"/>
    <property type="match status" value="1"/>
</dbReference>
<feature type="transmembrane region" description="Helical" evidence="1">
    <location>
        <begin position="217"/>
        <end position="240"/>
    </location>
</feature>
<dbReference type="InParanoid" id="F0XF26"/>
<sequence length="272" mass="28580">MPARSRARQVAMAGCIVVVVASLSSLEFSSSVLRMSYSAFTALTTPALDCQLEAAELPTTPYSGAGRSSTATYVILRVILRILYLIPKTTTSRTSLLQHLTMDDIAIYHIATLSWIGLQGLSLLAAPSFVVSLLATDLHVDDVAIYFARALGLAQLSFALLVIVLSGILPLGSVADSSTSSSSPYASAAVFVSTIYHSAAAFYSYGCYYSRVYASVGAYGVGCAGSGLLAAMGLWCLLFAGSNAGHISRRTGADKRTSGFPFTNAIADKRKA</sequence>
<keyword evidence="1" id="KW-0812">Transmembrane</keyword>
<dbReference type="RefSeq" id="XP_014173386.1">
    <property type="nucleotide sequence ID" value="XM_014317911.1"/>
</dbReference>
<feature type="transmembrane region" description="Helical" evidence="1">
    <location>
        <begin position="184"/>
        <end position="205"/>
    </location>
</feature>
<keyword evidence="1" id="KW-0472">Membrane</keyword>
<dbReference type="EMBL" id="GL629765">
    <property type="protein sequence ID" value="EFX03904.1"/>
    <property type="molecule type" value="Genomic_DNA"/>
</dbReference>
<feature type="transmembrane region" description="Helical" evidence="1">
    <location>
        <begin position="105"/>
        <end position="126"/>
    </location>
</feature>
<dbReference type="OrthoDB" id="2550114at2759"/>